<protein>
    <recommendedName>
        <fullName evidence="5">Photosynthesis system II assembly factor Ycf48/Hcf136-like domain-containing protein</fullName>
    </recommendedName>
</protein>
<keyword evidence="7" id="KW-1185">Reference proteome</keyword>
<dbReference type="Proteomes" id="UP000623419">
    <property type="component" value="Unassembled WGS sequence"/>
</dbReference>
<sequence length="404" mass="42284">MSSKPINRTRLAGALLLAMLLPLAAQAQDEQTPATDDMADEAMLDPAGPAEPLDGSGTDVGEATAAAADPATLDAEMMPRASQSLLLGAVQTSAGYFVVGERGHILVSEDGQDWKQAPVPTRSTLTSITSADGVLWAGGHDGVIVHSTDGGQSWSRRRLQVWTPDYADPLDGVPVMDILMVDGMNGFAVGAYAMFLETTDGGVTWSPRGIINYDEPEPAAEAPAAAAEAPAADDWTFDASDLELEAESDPHLYAMTRTDEGHLVIAGERGAFFRSTDGGQTWERDRLPYEGSMFGILSFGGDHLLVHGLRGNVLESRDLGRSWTTVETGVGTSLMGGHALADGGAILVGANGVVLMRADADSPFTETRFEMANGETPNLTGVLPAGDAGFIVVGDKGAGLFRPQ</sequence>
<evidence type="ECO:0000313" key="6">
    <source>
        <dbReference type="EMBL" id="GGA84233.1"/>
    </source>
</evidence>
<dbReference type="Gene3D" id="2.130.10.10">
    <property type="entry name" value="YVTN repeat-like/Quinoprotein amine dehydrogenase"/>
    <property type="match status" value="2"/>
</dbReference>
<keyword evidence="2" id="KW-0604">Photosystem II</keyword>
<feature type="chain" id="PRO_5047285073" description="Photosynthesis system II assembly factor Ycf48/Hcf136-like domain-containing protein" evidence="4">
    <location>
        <begin position="28"/>
        <end position="404"/>
    </location>
</feature>
<evidence type="ECO:0000256" key="1">
    <source>
        <dbReference type="ARBA" id="ARBA00022531"/>
    </source>
</evidence>
<feature type="domain" description="Photosynthesis system II assembly factor Ycf48/Hcf136-like" evidence="5">
    <location>
        <begin position="93"/>
        <end position="161"/>
    </location>
</feature>
<feature type="domain" description="Photosynthesis system II assembly factor Ycf48/Hcf136-like" evidence="5">
    <location>
        <begin position="242"/>
        <end position="327"/>
    </location>
</feature>
<gene>
    <name evidence="6" type="ORF">GCM10011521_23260</name>
</gene>
<dbReference type="SUPFAM" id="SSF50939">
    <property type="entry name" value="Sialidases"/>
    <property type="match status" value="1"/>
</dbReference>
<proteinExistence type="predicted"/>
<dbReference type="EMBL" id="BMKC01000003">
    <property type="protein sequence ID" value="GGA84233.1"/>
    <property type="molecule type" value="Genomic_DNA"/>
</dbReference>
<evidence type="ECO:0000256" key="2">
    <source>
        <dbReference type="ARBA" id="ARBA00023276"/>
    </source>
</evidence>
<keyword evidence="4" id="KW-0732">Signal</keyword>
<feature type="signal peptide" evidence="4">
    <location>
        <begin position="1"/>
        <end position="27"/>
    </location>
</feature>
<evidence type="ECO:0000256" key="3">
    <source>
        <dbReference type="SAM" id="MobiDB-lite"/>
    </source>
</evidence>
<name>A0ABQ1HQ31_9GAMM</name>
<dbReference type="PANTHER" id="PTHR47199">
    <property type="entry name" value="PHOTOSYSTEM II STABILITY/ASSEMBLY FACTOR HCF136, CHLOROPLASTIC"/>
    <property type="match status" value="1"/>
</dbReference>
<comment type="caution">
    <text evidence="6">The sequence shown here is derived from an EMBL/GenBank/DDBJ whole genome shotgun (WGS) entry which is preliminary data.</text>
</comment>
<keyword evidence="1" id="KW-0602">Photosynthesis</keyword>
<organism evidence="6 7">
    <name type="scientific">Arenimonas soli</name>
    <dbReference type="NCBI Taxonomy" id="2269504"/>
    <lineage>
        <taxon>Bacteria</taxon>
        <taxon>Pseudomonadati</taxon>
        <taxon>Pseudomonadota</taxon>
        <taxon>Gammaproteobacteria</taxon>
        <taxon>Lysobacterales</taxon>
        <taxon>Lysobacteraceae</taxon>
        <taxon>Arenimonas</taxon>
    </lineage>
</organism>
<feature type="region of interest" description="Disordered" evidence="3">
    <location>
        <begin position="28"/>
        <end position="61"/>
    </location>
</feature>
<evidence type="ECO:0000259" key="5">
    <source>
        <dbReference type="Pfam" id="PF14870"/>
    </source>
</evidence>
<dbReference type="CDD" id="cd15482">
    <property type="entry name" value="Sialidase_non-viral"/>
    <property type="match status" value="1"/>
</dbReference>
<dbReference type="Pfam" id="PF14870">
    <property type="entry name" value="PSII_BNR"/>
    <property type="match status" value="2"/>
</dbReference>
<dbReference type="PANTHER" id="PTHR47199:SF2">
    <property type="entry name" value="PHOTOSYSTEM II STABILITY_ASSEMBLY FACTOR HCF136, CHLOROPLASTIC"/>
    <property type="match status" value="1"/>
</dbReference>
<evidence type="ECO:0000313" key="7">
    <source>
        <dbReference type="Proteomes" id="UP000623419"/>
    </source>
</evidence>
<evidence type="ECO:0000256" key="4">
    <source>
        <dbReference type="SAM" id="SignalP"/>
    </source>
</evidence>
<dbReference type="InterPro" id="IPR015943">
    <property type="entry name" value="WD40/YVTN_repeat-like_dom_sf"/>
</dbReference>
<dbReference type="InterPro" id="IPR036278">
    <property type="entry name" value="Sialidase_sf"/>
</dbReference>
<reference evidence="7" key="1">
    <citation type="journal article" date="2019" name="Int. J. Syst. Evol. Microbiol.">
        <title>The Global Catalogue of Microorganisms (GCM) 10K type strain sequencing project: providing services to taxonomists for standard genome sequencing and annotation.</title>
        <authorList>
            <consortium name="The Broad Institute Genomics Platform"/>
            <consortium name="The Broad Institute Genome Sequencing Center for Infectious Disease"/>
            <person name="Wu L."/>
            <person name="Ma J."/>
        </authorList>
    </citation>
    <scope>NUCLEOTIDE SEQUENCE [LARGE SCALE GENOMIC DNA]</scope>
    <source>
        <strain evidence="7">CGMCC 1.15905</strain>
    </source>
</reference>
<accession>A0ABQ1HQ31</accession>
<dbReference type="InterPro" id="IPR028203">
    <property type="entry name" value="PSII_CF48-like_dom"/>
</dbReference>
<dbReference type="RefSeq" id="WP_188664372.1">
    <property type="nucleotide sequence ID" value="NZ_BMKC01000003.1"/>
</dbReference>